<organism evidence="2 3">
    <name type="scientific">Leeuwenhoekiella parthenopeia</name>
    <dbReference type="NCBI Taxonomy" id="2890320"/>
    <lineage>
        <taxon>Bacteria</taxon>
        <taxon>Pseudomonadati</taxon>
        <taxon>Bacteroidota</taxon>
        <taxon>Flavobacteriia</taxon>
        <taxon>Flavobacteriales</taxon>
        <taxon>Flavobacteriaceae</taxon>
        <taxon>Leeuwenhoekiella</taxon>
    </lineage>
</organism>
<evidence type="ECO:0000259" key="1">
    <source>
        <dbReference type="Pfam" id="PF00535"/>
    </source>
</evidence>
<dbReference type="InterPro" id="IPR001173">
    <property type="entry name" value="Glyco_trans_2-like"/>
</dbReference>
<dbReference type="EMBL" id="JAJGMW010000036">
    <property type="protein sequence ID" value="MCC4214662.1"/>
    <property type="molecule type" value="Genomic_DNA"/>
</dbReference>
<dbReference type="InterPro" id="IPR029044">
    <property type="entry name" value="Nucleotide-diphossugar_trans"/>
</dbReference>
<reference evidence="2 3" key="1">
    <citation type="submission" date="2021-11" db="EMBL/GenBank/DDBJ databases">
        <title>Seasonal and diel survey of microbial diversity of the Tyrrhenian coast.</title>
        <authorList>
            <person name="Gattoni G."/>
            <person name="Corral P."/>
        </authorList>
    </citation>
    <scope>NUCLEOTIDE SEQUENCE [LARGE SCALE GENOMIC DNA]</scope>
    <source>
        <strain evidence="2 3">Mr9</strain>
    </source>
</reference>
<comment type="caution">
    <text evidence="2">The sequence shown here is derived from an EMBL/GenBank/DDBJ whole genome shotgun (WGS) entry which is preliminary data.</text>
</comment>
<dbReference type="RefSeq" id="WP_228231718.1">
    <property type="nucleotide sequence ID" value="NZ_JAJGMW010000036.1"/>
</dbReference>
<evidence type="ECO:0000313" key="3">
    <source>
        <dbReference type="Proteomes" id="UP001197770"/>
    </source>
</evidence>
<accession>A0ABS8GXH5</accession>
<proteinExistence type="predicted"/>
<keyword evidence="3" id="KW-1185">Reference proteome</keyword>
<dbReference type="Gene3D" id="3.90.550.10">
    <property type="entry name" value="Spore Coat Polysaccharide Biosynthesis Protein SpsA, Chain A"/>
    <property type="match status" value="1"/>
</dbReference>
<protein>
    <submittedName>
        <fullName evidence="2">Glycosyltransferase family 2 protein</fullName>
    </submittedName>
</protein>
<dbReference type="CDD" id="cd00761">
    <property type="entry name" value="Glyco_tranf_GTA_type"/>
    <property type="match status" value="1"/>
</dbReference>
<sequence length="319" mass="37317">MDEPLISIIIPTYNRANVINETLDSVLAQTYTHWECIVVDDGSTDDTALLLNTYNEQDHRFKYLFRTKEPKGASSCRNLGLQNAKGEFCIFLDSDDMLLTSCFEQRLEMAMEYPNYDFYVYPMKVQMNSELKIKKIEPSESYLNDFLKNNIPWGIMSTFWKMGFIRKLNGFNISYPRLNDPEIHIRALIFSTNGYYIGTEEQADTIYRVSNAALDKTSFSRKYADSLLLFVNDITAHLRKVNLNDKIFLLVGYLSEYFLDFALYNTRINNHKVLAVFYKNKVIDLRSLMILFSVYYCKVFTLKIDSLTTKTFIKKFKNL</sequence>
<dbReference type="SUPFAM" id="SSF53448">
    <property type="entry name" value="Nucleotide-diphospho-sugar transferases"/>
    <property type="match status" value="1"/>
</dbReference>
<feature type="domain" description="Glycosyltransferase 2-like" evidence="1">
    <location>
        <begin position="7"/>
        <end position="151"/>
    </location>
</feature>
<dbReference type="InterPro" id="IPR050834">
    <property type="entry name" value="Glycosyltransf_2"/>
</dbReference>
<dbReference type="Pfam" id="PF00535">
    <property type="entry name" value="Glycos_transf_2"/>
    <property type="match status" value="1"/>
</dbReference>
<dbReference type="PANTHER" id="PTHR43685:SF2">
    <property type="entry name" value="GLYCOSYLTRANSFERASE 2-LIKE DOMAIN-CONTAINING PROTEIN"/>
    <property type="match status" value="1"/>
</dbReference>
<evidence type="ECO:0000313" key="2">
    <source>
        <dbReference type="EMBL" id="MCC4214662.1"/>
    </source>
</evidence>
<dbReference type="PANTHER" id="PTHR43685">
    <property type="entry name" value="GLYCOSYLTRANSFERASE"/>
    <property type="match status" value="1"/>
</dbReference>
<name>A0ABS8GXH5_9FLAO</name>
<gene>
    <name evidence="2" type="ORF">LLW17_18205</name>
</gene>
<dbReference type="Proteomes" id="UP001197770">
    <property type="component" value="Unassembled WGS sequence"/>
</dbReference>